<reference evidence="3 4" key="1">
    <citation type="submission" date="2020-09" db="EMBL/GenBank/DDBJ databases">
        <title>Diversity and distribution of actinomycetes associated with coral in the coast of Hainan.</title>
        <authorList>
            <person name="Li F."/>
        </authorList>
    </citation>
    <scope>NUCLEOTIDE SEQUENCE [LARGE SCALE GENOMIC DNA]</scope>
    <source>
        <strain evidence="3 4">HNM0947</strain>
    </source>
</reference>
<proteinExistence type="predicted"/>
<dbReference type="InterPro" id="IPR036661">
    <property type="entry name" value="Luciferase-like_sf"/>
</dbReference>
<keyword evidence="1" id="KW-0560">Oxidoreductase</keyword>
<dbReference type="EMBL" id="JADBGI010000010">
    <property type="protein sequence ID" value="MBE2999631.1"/>
    <property type="molecule type" value="Genomic_DNA"/>
</dbReference>
<dbReference type="InterPro" id="IPR050564">
    <property type="entry name" value="F420-G6PD/mer"/>
</dbReference>
<dbReference type="Pfam" id="PF00296">
    <property type="entry name" value="Bac_luciferase"/>
    <property type="match status" value="1"/>
</dbReference>
<gene>
    <name evidence="3" type="ORF">IDM40_13065</name>
</gene>
<comment type="caution">
    <text evidence="3">The sequence shown here is derived from an EMBL/GenBank/DDBJ whole genome shotgun (WGS) entry which is preliminary data.</text>
</comment>
<dbReference type="SUPFAM" id="SSF51679">
    <property type="entry name" value="Bacterial luciferase-like"/>
    <property type="match status" value="1"/>
</dbReference>
<evidence type="ECO:0000313" key="3">
    <source>
        <dbReference type="EMBL" id="MBE2999631.1"/>
    </source>
</evidence>
<feature type="domain" description="Luciferase-like" evidence="2">
    <location>
        <begin position="20"/>
        <end position="232"/>
    </location>
</feature>
<sequence>MTTGDYGRDVAFGLFPSPEADPRSLETLWAQVAAADRGGLDLVGIQDHPYQRRHLDTWMLMATVLAHTERVRVFPDVANLPLRPPAVMATSAASLDVLSGGRFELGLGAGGFWEAIGAMGGPRRTPREAAGALVEAVEIIRLMWSGERSVRFSGEHYTLSGVKPGPLPVHDMGIWLGVAGPRLLRALGRAADGWVPSTGFIGPDELAGKHALIDEGAAEAGRDPASIRRVYNVWGTITGGASSGFLDGPADQWVDQLTELVLEYGMDTFVFGPSDGSVEQVERFAAEVAPAVRSMVADERA</sequence>
<dbReference type="Gene3D" id="3.20.20.30">
    <property type="entry name" value="Luciferase-like domain"/>
    <property type="match status" value="1"/>
</dbReference>
<dbReference type="Proteomes" id="UP000806528">
    <property type="component" value="Unassembled WGS sequence"/>
</dbReference>
<protein>
    <submittedName>
        <fullName evidence="3">LLM class flavin-dependent oxidoreductase</fullName>
    </submittedName>
</protein>
<dbReference type="InterPro" id="IPR011251">
    <property type="entry name" value="Luciferase-like_dom"/>
</dbReference>
<keyword evidence="4" id="KW-1185">Reference proteome</keyword>
<evidence type="ECO:0000256" key="1">
    <source>
        <dbReference type="ARBA" id="ARBA00023002"/>
    </source>
</evidence>
<dbReference type="PANTHER" id="PTHR43244">
    <property type="match status" value="1"/>
</dbReference>
<organism evidence="3 4">
    <name type="scientific">Nocardiopsis coralli</name>
    <dbReference type="NCBI Taxonomy" id="2772213"/>
    <lineage>
        <taxon>Bacteria</taxon>
        <taxon>Bacillati</taxon>
        <taxon>Actinomycetota</taxon>
        <taxon>Actinomycetes</taxon>
        <taxon>Streptosporangiales</taxon>
        <taxon>Nocardiopsidaceae</taxon>
        <taxon>Nocardiopsis</taxon>
    </lineage>
</organism>
<dbReference type="PANTHER" id="PTHR43244:SF1">
    <property type="entry name" value="5,10-METHYLENETETRAHYDROMETHANOPTERIN REDUCTASE"/>
    <property type="match status" value="1"/>
</dbReference>
<evidence type="ECO:0000313" key="4">
    <source>
        <dbReference type="Proteomes" id="UP000806528"/>
    </source>
</evidence>
<dbReference type="RefSeq" id="WP_193122263.1">
    <property type="nucleotide sequence ID" value="NZ_JADBGI010000010.1"/>
</dbReference>
<dbReference type="CDD" id="cd01097">
    <property type="entry name" value="Tetrahydromethanopterin_reductase"/>
    <property type="match status" value="1"/>
</dbReference>
<name>A0ABR9P721_9ACTN</name>
<accession>A0ABR9P721</accession>
<evidence type="ECO:0000259" key="2">
    <source>
        <dbReference type="Pfam" id="PF00296"/>
    </source>
</evidence>